<dbReference type="Proteomes" id="UP001060215">
    <property type="component" value="Chromosome 5"/>
</dbReference>
<protein>
    <submittedName>
        <fullName evidence="1">Uncharacterized protein</fullName>
    </submittedName>
</protein>
<gene>
    <name evidence="1" type="ORF">LOK49_LG06G02989</name>
</gene>
<name>A0ACC0H9C8_9ERIC</name>
<evidence type="ECO:0000313" key="2">
    <source>
        <dbReference type="Proteomes" id="UP001060215"/>
    </source>
</evidence>
<sequence>MCTKTDYAWGPRSMDSSMDSGIHGCKKFLQRNSAFGKMMETCPFPTNQKMCVTIQLPDQEIPTLQAFAVVILIPSG</sequence>
<keyword evidence="2" id="KW-1185">Reference proteome</keyword>
<dbReference type="EMBL" id="CM045762">
    <property type="protein sequence ID" value="KAI8010143.1"/>
    <property type="molecule type" value="Genomic_DNA"/>
</dbReference>
<comment type="caution">
    <text evidence="1">The sequence shown here is derived from an EMBL/GenBank/DDBJ whole genome shotgun (WGS) entry which is preliminary data.</text>
</comment>
<reference evidence="1 2" key="1">
    <citation type="journal article" date="2022" name="Plant J.">
        <title>Chromosome-level genome of Camellia lanceoleosa provides a valuable resource for understanding genome evolution and self-incompatibility.</title>
        <authorList>
            <person name="Gong W."/>
            <person name="Xiao S."/>
            <person name="Wang L."/>
            <person name="Liao Z."/>
            <person name="Chang Y."/>
            <person name="Mo W."/>
            <person name="Hu G."/>
            <person name="Li W."/>
            <person name="Zhao G."/>
            <person name="Zhu H."/>
            <person name="Hu X."/>
            <person name="Ji K."/>
            <person name="Xiang X."/>
            <person name="Song Q."/>
            <person name="Yuan D."/>
            <person name="Jin S."/>
            <person name="Zhang L."/>
        </authorList>
    </citation>
    <scope>NUCLEOTIDE SEQUENCE [LARGE SCALE GENOMIC DNA]</scope>
    <source>
        <strain evidence="1">SQ_2022a</strain>
    </source>
</reference>
<proteinExistence type="predicted"/>
<organism evidence="1 2">
    <name type="scientific">Camellia lanceoleosa</name>
    <dbReference type="NCBI Taxonomy" id="1840588"/>
    <lineage>
        <taxon>Eukaryota</taxon>
        <taxon>Viridiplantae</taxon>
        <taxon>Streptophyta</taxon>
        <taxon>Embryophyta</taxon>
        <taxon>Tracheophyta</taxon>
        <taxon>Spermatophyta</taxon>
        <taxon>Magnoliopsida</taxon>
        <taxon>eudicotyledons</taxon>
        <taxon>Gunneridae</taxon>
        <taxon>Pentapetalae</taxon>
        <taxon>asterids</taxon>
        <taxon>Ericales</taxon>
        <taxon>Theaceae</taxon>
        <taxon>Camellia</taxon>
    </lineage>
</organism>
<evidence type="ECO:0000313" key="1">
    <source>
        <dbReference type="EMBL" id="KAI8010143.1"/>
    </source>
</evidence>
<accession>A0ACC0H9C8</accession>